<organism evidence="2 3">
    <name type="scientific">Candidatus Pseudoramibacter fermentans</name>
    <dbReference type="NCBI Taxonomy" id="2594427"/>
    <lineage>
        <taxon>Bacteria</taxon>
        <taxon>Bacillati</taxon>
        <taxon>Bacillota</taxon>
        <taxon>Clostridia</taxon>
        <taxon>Eubacteriales</taxon>
        <taxon>Eubacteriaceae</taxon>
        <taxon>Pseudoramibacter</taxon>
    </lineage>
</organism>
<reference evidence="2" key="1">
    <citation type="journal article" date="2020" name="Appl. Environ. Microbiol.">
        <title>Medium-Chain Fatty Acid Synthesis by 'Candidatus Weimeria bifida' gen. nov., sp. nov., and 'Candidatus Pseudoramibacter fermentans' sp. nov.</title>
        <authorList>
            <person name="Scarborough M.J."/>
            <person name="Myers K.S."/>
            <person name="Donohue T.J."/>
            <person name="Noguera D.R."/>
        </authorList>
    </citation>
    <scope>NUCLEOTIDE SEQUENCE</scope>
    <source>
        <strain evidence="2">EUB1.1</strain>
    </source>
</reference>
<keyword evidence="1" id="KW-1133">Transmembrane helix</keyword>
<dbReference type="AlphaFoldDB" id="A0A6L5GQ90"/>
<gene>
    <name evidence="2" type="ORF">FRC53_02985</name>
</gene>
<feature type="transmembrane region" description="Helical" evidence="1">
    <location>
        <begin position="14"/>
        <end position="32"/>
    </location>
</feature>
<keyword evidence="3" id="KW-1185">Reference proteome</keyword>
<keyword evidence="1" id="KW-0812">Transmembrane</keyword>
<evidence type="ECO:0008006" key="4">
    <source>
        <dbReference type="Google" id="ProtNLM"/>
    </source>
</evidence>
<comment type="caution">
    <text evidence="2">The sequence shown here is derived from an EMBL/GenBank/DDBJ whole genome shotgun (WGS) entry which is preliminary data.</text>
</comment>
<feature type="transmembrane region" description="Helical" evidence="1">
    <location>
        <begin position="44"/>
        <end position="71"/>
    </location>
</feature>
<dbReference type="Proteomes" id="UP000473648">
    <property type="component" value="Unassembled WGS sequence"/>
</dbReference>
<sequence length="186" mass="19632">MAKTKKAKNDRKKWIALVAVGTFLSTFVIDYISDTVLSNANLIVAIVILFLIVAVGIFMDMIGIAVTAVKIEPFNAMASRKIKGAKTAVKIVKNASKVSSVCCDVIGDICGIISGSVAVSITGQLAQFYKLSSSMLLGLLISASVACITVGGKAIFKDVGMKQGVRIVSGLSRSIANVRGFFNKHE</sequence>
<feature type="transmembrane region" description="Helical" evidence="1">
    <location>
        <begin position="135"/>
        <end position="156"/>
    </location>
</feature>
<proteinExistence type="predicted"/>
<evidence type="ECO:0000313" key="3">
    <source>
        <dbReference type="Proteomes" id="UP000473648"/>
    </source>
</evidence>
<feature type="transmembrane region" description="Helical" evidence="1">
    <location>
        <begin position="105"/>
        <end position="129"/>
    </location>
</feature>
<name>A0A6L5GQ90_9FIRM</name>
<dbReference type="EMBL" id="VOGB01000004">
    <property type="protein sequence ID" value="MQM72394.1"/>
    <property type="molecule type" value="Genomic_DNA"/>
</dbReference>
<evidence type="ECO:0000313" key="2">
    <source>
        <dbReference type="EMBL" id="MQM72394.1"/>
    </source>
</evidence>
<keyword evidence="1" id="KW-0472">Membrane</keyword>
<accession>A0A6L5GQ90</accession>
<protein>
    <recommendedName>
        <fullName evidence="4">DUF21 domain-containing protein</fullName>
    </recommendedName>
</protein>
<evidence type="ECO:0000256" key="1">
    <source>
        <dbReference type="SAM" id="Phobius"/>
    </source>
</evidence>